<dbReference type="RefSeq" id="WP_090285116.1">
    <property type="nucleotide sequence ID" value="NZ_FMWO01000041.1"/>
</dbReference>
<keyword evidence="8 9" id="KW-0012">Acyltransferase</keyword>
<dbReference type="UniPathway" id="UPA00666"/>
<proteinExistence type="inferred from homology"/>
<dbReference type="PANTHER" id="PTHR38686">
    <property type="entry name" value="APOLIPOPROTEIN N-ACYLTRANSFERASE"/>
    <property type="match status" value="1"/>
</dbReference>
<reference evidence="11 12" key="1">
    <citation type="submission" date="2016-10" db="EMBL/GenBank/DDBJ databases">
        <authorList>
            <person name="de Groot N.N."/>
        </authorList>
    </citation>
    <scope>NUCLEOTIDE SEQUENCE [LARGE SCALE GENOMIC DNA]</scope>
    <source>
        <strain evidence="11">1</strain>
    </source>
</reference>
<dbReference type="SUPFAM" id="SSF56317">
    <property type="entry name" value="Carbon-nitrogen hydrolase"/>
    <property type="match status" value="1"/>
</dbReference>
<evidence type="ECO:0000313" key="12">
    <source>
        <dbReference type="Proteomes" id="UP000198729"/>
    </source>
</evidence>
<dbReference type="GO" id="GO:0042158">
    <property type="term" value="P:lipoprotein biosynthetic process"/>
    <property type="evidence" value="ECO:0007669"/>
    <property type="project" value="UniProtKB-UniRule"/>
</dbReference>
<accession>A0A1G5SDP0</accession>
<evidence type="ECO:0000256" key="9">
    <source>
        <dbReference type="HAMAP-Rule" id="MF_01148"/>
    </source>
</evidence>
<keyword evidence="7 9" id="KW-0472">Membrane</keyword>
<dbReference type="EMBL" id="FMWO01000041">
    <property type="protein sequence ID" value="SCZ85107.1"/>
    <property type="molecule type" value="Genomic_DNA"/>
</dbReference>
<name>A0A1G5SDP0_9PROT</name>
<organism evidence="11 12">
    <name type="scientific">Nitrosomonas mobilis</name>
    <dbReference type="NCBI Taxonomy" id="51642"/>
    <lineage>
        <taxon>Bacteria</taxon>
        <taxon>Pseudomonadati</taxon>
        <taxon>Pseudomonadota</taxon>
        <taxon>Betaproteobacteria</taxon>
        <taxon>Nitrosomonadales</taxon>
        <taxon>Nitrosomonadaceae</taxon>
        <taxon>Nitrosomonas</taxon>
    </lineage>
</organism>
<feature type="transmembrane region" description="Helical" evidence="9">
    <location>
        <begin position="48"/>
        <end position="71"/>
    </location>
</feature>
<sequence length="497" mass="55119">MKHTSRALSACLLGILTVPGFAPFYFYLLPLLTLALLGILLRKSATPFQAALIGFSFAAGLFGVGVSWLYISLHDFGSMPPPLAIIALILLCIYLSLFPGLAAGIANLTALRRSLIWPWIIAALWTFSEWLRGVLFTGFPWLAVGYSQAPASPLAGFASIIGVYGVSFLLILTASGLACWQEQWKNWRFGVPLIVIWLAGWGLQQLSWVTPSGEPIKVSLLQGNIPQDLKWRPDHTLTSLQTYLQLVKESSGQLIITPEISFPLFSEELPESYRSILRDHARRNQGDTLIGMAERGTTDDEYYNTMFSFGISPEQKYRKHHLVPFGEYIPLKPVFGRIVEVLNIPLSDFSRGSRHQQPMQLAGKQVAINICYEDVFGEEIIWQLPKAELLVNVSNDAWFGRSIGPWQHLQISQMRALETGRYMLRATNTGVTAIIDERGRVLQTLEMFTTGALNGEVQGFSGATPYVRYGNGPILGLISLLLLAGSVTVFSALRKNL</sequence>
<evidence type="ECO:0000256" key="4">
    <source>
        <dbReference type="ARBA" id="ARBA00022679"/>
    </source>
</evidence>
<dbReference type="EC" id="2.3.1.269" evidence="9"/>
<keyword evidence="5 9" id="KW-0812">Transmembrane</keyword>
<dbReference type="HAMAP" id="MF_01148">
    <property type="entry name" value="Lnt"/>
    <property type="match status" value="1"/>
</dbReference>
<keyword evidence="4 9" id="KW-0808">Transferase</keyword>
<dbReference type="GO" id="GO:0016410">
    <property type="term" value="F:N-acyltransferase activity"/>
    <property type="evidence" value="ECO:0007669"/>
    <property type="project" value="UniProtKB-UniRule"/>
</dbReference>
<keyword evidence="11" id="KW-0449">Lipoprotein</keyword>
<comment type="subcellular location">
    <subcellularLocation>
        <location evidence="1 9">Cell membrane</location>
        <topology evidence="1 9">Multi-pass membrane protein</topology>
    </subcellularLocation>
</comment>
<dbReference type="NCBIfam" id="TIGR00546">
    <property type="entry name" value="lnt"/>
    <property type="match status" value="1"/>
</dbReference>
<evidence type="ECO:0000256" key="3">
    <source>
        <dbReference type="ARBA" id="ARBA00022475"/>
    </source>
</evidence>
<dbReference type="AlphaFoldDB" id="A0A1G5SDP0"/>
<feature type="transmembrane region" description="Helical" evidence="9">
    <location>
        <begin position="189"/>
        <end position="209"/>
    </location>
</feature>
<comment type="function">
    <text evidence="9">Catalyzes the phospholipid dependent N-acylation of the N-terminal cysteine of apolipoprotein, the last step in lipoprotein maturation.</text>
</comment>
<keyword evidence="12" id="KW-1185">Reference proteome</keyword>
<feature type="transmembrane region" description="Helical" evidence="9">
    <location>
        <begin position="154"/>
        <end position="177"/>
    </location>
</feature>
<dbReference type="STRING" id="51642.NSMM_340043"/>
<dbReference type="PANTHER" id="PTHR38686:SF1">
    <property type="entry name" value="APOLIPOPROTEIN N-ACYLTRANSFERASE"/>
    <property type="match status" value="1"/>
</dbReference>
<dbReference type="Gene3D" id="3.60.110.10">
    <property type="entry name" value="Carbon-nitrogen hydrolase"/>
    <property type="match status" value="1"/>
</dbReference>
<dbReference type="CDD" id="cd07571">
    <property type="entry name" value="ALP_N-acyl_transferase"/>
    <property type="match status" value="1"/>
</dbReference>
<dbReference type="PROSITE" id="PS50263">
    <property type="entry name" value="CN_HYDROLASE"/>
    <property type="match status" value="1"/>
</dbReference>
<feature type="transmembrane region" description="Helical" evidence="9">
    <location>
        <begin position="83"/>
        <end position="108"/>
    </location>
</feature>
<dbReference type="Pfam" id="PF00795">
    <property type="entry name" value="CN_hydrolase"/>
    <property type="match status" value="1"/>
</dbReference>
<evidence type="ECO:0000256" key="7">
    <source>
        <dbReference type="ARBA" id="ARBA00023136"/>
    </source>
</evidence>
<evidence type="ECO:0000259" key="10">
    <source>
        <dbReference type="PROSITE" id="PS50263"/>
    </source>
</evidence>
<evidence type="ECO:0000256" key="6">
    <source>
        <dbReference type="ARBA" id="ARBA00022989"/>
    </source>
</evidence>
<evidence type="ECO:0000256" key="5">
    <source>
        <dbReference type="ARBA" id="ARBA00022692"/>
    </source>
</evidence>
<dbReference type="Pfam" id="PF20154">
    <property type="entry name" value="LNT_N"/>
    <property type="match status" value="1"/>
</dbReference>
<evidence type="ECO:0000256" key="8">
    <source>
        <dbReference type="ARBA" id="ARBA00023315"/>
    </source>
</evidence>
<dbReference type="InterPro" id="IPR045378">
    <property type="entry name" value="LNT_N"/>
</dbReference>
<dbReference type="InterPro" id="IPR036526">
    <property type="entry name" value="C-N_Hydrolase_sf"/>
</dbReference>
<feature type="transmembrane region" description="Helical" evidence="9">
    <location>
        <begin position="24"/>
        <end position="41"/>
    </location>
</feature>
<comment type="catalytic activity">
    <reaction evidence="9">
        <text>N-terminal S-1,2-diacyl-sn-glyceryl-L-cysteinyl-[lipoprotein] + a glycerophospholipid = N-acyl-S-1,2-diacyl-sn-glyceryl-L-cysteinyl-[lipoprotein] + a 2-acyl-sn-glycero-3-phospholipid + H(+)</text>
        <dbReference type="Rhea" id="RHEA:48228"/>
        <dbReference type="Rhea" id="RHEA-COMP:14681"/>
        <dbReference type="Rhea" id="RHEA-COMP:14684"/>
        <dbReference type="ChEBI" id="CHEBI:15378"/>
        <dbReference type="ChEBI" id="CHEBI:136912"/>
        <dbReference type="ChEBI" id="CHEBI:140656"/>
        <dbReference type="ChEBI" id="CHEBI:140657"/>
        <dbReference type="ChEBI" id="CHEBI:140660"/>
        <dbReference type="EC" id="2.3.1.269"/>
    </reaction>
</comment>
<protein>
    <recommendedName>
        <fullName evidence="9">Apolipoprotein N-acyltransferase</fullName>
        <shortName evidence="9">ALP N-acyltransferase</shortName>
        <ecNumber evidence="9">2.3.1.269</ecNumber>
    </recommendedName>
</protein>
<feature type="transmembrane region" description="Helical" evidence="9">
    <location>
        <begin position="115"/>
        <end position="142"/>
    </location>
</feature>
<dbReference type="OrthoDB" id="9804277at2"/>
<dbReference type="Proteomes" id="UP000198729">
    <property type="component" value="Unassembled WGS sequence"/>
</dbReference>
<keyword evidence="6 9" id="KW-1133">Transmembrane helix</keyword>
<comment type="similarity">
    <text evidence="2 9">Belongs to the CN hydrolase family. Apolipoprotein N-acyltransferase subfamily.</text>
</comment>
<dbReference type="InterPro" id="IPR004563">
    <property type="entry name" value="Apolipo_AcylTrfase"/>
</dbReference>
<gene>
    <name evidence="9 11" type="primary">lnt</name>
    <name evidence="11" type="ORF">NSMM_340043</name>
</gene>
<evidence type="ECO:0000313" key="11">
    <source>
        <dbReference type="EMBL" id="SCZ85107.1"/>
    </source>
</evidence>
<feature type="transmembrane region" description="Helical" evidence="9">
    <location>
        <begin position="474"/>
        <end position="493"/>
    </location>
</feature>
<comment type="pathway">
    <text evidence="9">Protein modification; lipoprotein biosynthesis (N-acyl transfer).</text>
</comment>
<evidence type="ECO:0000256" key="1">
    <source>
        <dbReference type="ARBA" id="ARBA00004651"/>
    </source>
</evidence>
<dbReference type="GO" id="GO:0005886">
    <property type="term" value="C:plasma membrane"/>
    <property type="evidence" value="ECO:0007669"/>
    <property type="project" value="UniProtKB-SubCell"/>
</dbReference>
<evidence type="ECO:0000256" key="2">
    <source>
        <dbReference type="ARBA" id="ARBA00010065"/>
    </source>
</evidence>
<feature type="domain" description="CN hydrolase" evidence="10">
    <location>
        <begin position="221"/>
        <end position="459"/>
    </location>
</feature>
<keyword evidence="3 9" id="KW-1003">Cell membrane</keyword>
<dbReference type="InterPro" id="IPR003010">
    <property type="entry name" value="C-N_Hydrolase"/>
</dbReference>